<feature type="non-terminal residue" evidence="6">
    <location>
        <position position="1"/>
    </location>
</feature>
<organism evidence="6">
    <name type="scientific">marine sediment metagenome</name>
    <dbReference type="NCBI Taxonomy" id="412755"/>
    <lineage>
        <taxon>unclassified sequences</taxon>
        <taxon>metagenomes</taxon>
        <taxon>ecological metagenomes</taxon>
    </lineage>
</organism>
<evidence type="ECO:0000256" key="2">
    <source>
        <dbReference type="ARBA" id="ARBA00023015"/>
    </source>
</evidence>
<evidence type="ECO:0000256" key="3">
    <source>
        <dbReference type="ARBA" id="ARBA00023125"/>
    </source>
</evidence>
<keyword evidence="4" id="KW-0804">Transcription</keyword>
<sequence>KIKTAILCSSDEYAIEVYNHLSGNDLKIPHDVGIMGFDNIKTLSSFKPQISTVDYKINEIGERAVEVLQKKRIGKEKKILDRIIIQHKIIPGETI</sequence>
<dbReference type="InterPro" id="IPR028082">
    <property type="entry name" value="Peripla_BP_I"/>
</dbReference>
<dbReference type="EMBL" id="BARS01021448">
    <property type="protein sequence ID" value="GAG03723.1"/>
    <property type="molecule type" value="Genomic_DNA"/>
</dbReference>
<dbReference type="PANTHER" id="PTHR30146:SF148">
    <property type="entry name" value="HTH-TYPE TRANSCRIPTIONAL REPRESSOR PURR-RELATED"/>
    <property type="match status" value="1"/>
</dbReference>
<keyword evidence="2" id="KW-0805">Transcription regulation</keyword>
<dbReference type="AlphaFoldDB" id="X0UTV1"/>
<comment type="caution">
    <text evidence="6">The sequence shown here is derived from an EMBL/GenBank/DDBJ whole genome shotgun (WGS) entry which is preliminary data.</text>
</comment>
<dbReference type="SUPFAM" id="SSF53822">
    <property type="entry name" value="Periplasmic binding protein-like I"/>
    <property type="match status" value="1"/>
</dbReference>
<evidence type="ECO:0000256" key="4">
    <source>
        <dbReference type="ARBA" id="ARBA00023163"/>
    </source>
</evidence>
<evidence type="ECO:0000256" key="1">
    <source>
        <dbReference type="ARBA" id="ARBA00022491"/>
    </source>
</evidence>
<evidence type="ECO:0000259" key="5">
    <source>
        <dbReference type="Pfam" id="PF13377"/>
    </source>
</evidence>
<protein>
    <recommendedName>
        <fullName evidence="5">Transcriptional regulator LacI/GalR-like sensor domain-containing protein</fullName>
    </recommendedName>
</protein>
<dbReference type="GO" id="GO:0000976">
    <property type="term" value="F:transcription cis-regulatory region binding"/>
    <property type="evidence" value="ECO:0007669"/>
    <property type="project" value="TreeGrafter"/>
</dbReference>
<dbReference type="GO" id="GO:0003700">
    <property type="term" value="F:DNA-binding transcription factor activity"/>
    <property type="evidence" value="ECO:0007669"/>
    <property type="project" value="TreeGrafter"/>
</dbReference>
<dbReference type="InterPro" id="IPR046335">
    <property type="entry name" value="LacI/GalR-like_sensor"/>
</dbReference>
<reference evidence="6" key="1">
    <citation type="journal article" date="2014" name="Front. Microbiol.">
        <title>High frequency of phylogenetically diverse reductive dehalogenase-homologous genes in deep subseafloor sedimentary metagenomes.</title>
        <authorList>
            <person name="Kawai M."/>
            <person name="Futagami T."/>
            <person name="Toyoda A."/>
            <person name="Takaki Y."/>
            <person name="Nishi S."/>
            <person name="Hori S."/>
            <person name="Arai W."/>
            <person name="Tsubouchi T."/>
            <person name="Morono Y."/>
            <person name="Uchiyama I."/>
            <person name="Ito T."/>
            <person name="Fujiyama A."/>
            <person name="Inagaki F."/>
            <person name="Takami H."/>
        </authorList>
    </citation>
    <scope>NUCLEOTIDE SEQUENCE</scope>
    <source>
        <strain evidence="6">Expedition CK06-06</strain>
    </source>
</reference>
<feature type="domain" description="Transcriptional regulator LacI/GalR-like sensor" evidence="5">
    <location>
        <begin position="4"/>
        <end position="94"/>
    </location>
</feature>
<keyword evidence="1" id="KW-0678">Repressor</keyword>
<dbReference type="Pfam" id="PF13377">
    <property type="entry name" value="Peripla_BP_3"/>
    <property type="match status" value="1"/>
</dbReference>
<name>X0UTV1_9ZZZZ</name>
<proteinExistence type="predicted"/>
<accession>X0UTV1</accession>
<dbReference type="Gene3D" id="3.40.50.2300">
    <property type="match status" value="2"/>
</dbReference>
<gene>
    <name evidence="6" type="ORF">S01H1_34445</name>
</gene>
<evidence type="ECO:0000313" key="6">
    <source>
        <dbReference type="EMBL" id="GAG03723.1"/>
    </source>
</evidence>
<dbReference type="PANTHER" id="PTHR30146">
    <property type="entry name" value="LACI-RELATED TRANSCRIPTIONAL REPRESSOR"/>
    <property type="match status" value="1"/>
</dbReference>
<keyword evidence="3" id="KW-0238">DNA-binding</keyword>